<proteinExistence type="predicted"/>
<evidence type="ECO:0000313" key="1">
    <source>
        <dbReference type="EMBL" id="KAF1948735.1"/>
    </source>
</evidence>
<reference evidence="1" key="1">
    <citation type="journal article" date="2020" name="Stud. Mycol.">
        <title>101 Dothideomycetes genomes: a test case for predicting lifestyles and emergence of pathogens.</title>
        <authorList>
            <person name="Haridas S."/>
            <person name="Albert R."/>
            <person name="Binder M."/>
            <person name="Bloem J."/>
            <person name="Labutti K."/>
            <person name="Salamov A."/>
            <person name="Andreopoulos B."/>
            <person name="Baker S."/>
            <person name="Barry K."/>
            <person name="Bills G."/>
            <person name="Bluhm B."/>
            <person name="Cannon C."/>
            <person name="Castanera R."/>
            <person name="Culley D."/>
            <person name="Daum C."/>
            <person name="Ezra D."/>
            <person name="Gonzalez J."/>
            <person name="Henrissat B."/>
            <person name="Kuo A."/>
            <person name="Liang C."/>
            <person name="Lipzen A."/>
            <person name="Lutzoni F."/>
            <person name="Magnuson J."/>
            <person name="Mondo S."/>
            <person name="Nolan M."/>
            <person name="Ohm R."/>
            <person name="Pangilinan J."/>
            <person name="Park H.-J."/>
            <person name="Ramirez L."/>
            <person name="Alfaro M."/>
            <person name="Sun H."/>
            <person name="Tritt A."/>
            <person name="Yoshinaga Y."/>
            <person name="Zwiers L.-H."/>
            <person name="Turgeon B."/>
            <person name="Goodwin S."/>
            <person name="Spatafora J."/>
            <person name="Crous P."/>
            <person name="Grigoriev I."/>
        </authorList>
    </citation>
    <scope>NUCLEOTIDE SEQUENCE</scope>
    <source>
        <strain evidence="1">CBS 675.92</strain>
    </source>
</reference>
<sequence>MGNTGARGFGLEKAEVEVDVSVAGMIKVIDAANRDDTSGKFMFYDGTSKPW</sequence>
<evidence type="ECO:0000313" key="2">
    <source>
        <dbReference type="Proteomes" id="UP000800035"/>
    </source>
</evidence>
<accession>A0A6A5T716</accession>
<protein>
    <submittedName>
        <fullName evidence="1">Uncharacterized protein</fullName>
    </submittedName>
</protein>
<name>A0A6A5T716_9PLEO</name>
<dbReference type="OrthoDB" id="9876299at2759"/>
<gene>
    <name evidence="1" type="ORF">CC80DRAFT_498031</name>
</gene>
<dbReference type="EMBL" id="ML977050">
    <property type="protein sequence ID" value="KAF1948735.1"/>
    <property type="molecule type" value="Genomic_DNA"/>
</dbReference>
<dbReference type="Proteomes" id="UP000800035">
    <property type="component" value="Unassembled WGS sequence"/>
</dbReference>
<keyword evidence="2" id="KW-1185">Reference proteome</keyword>
<organism evidence="1 2">
    <name type="scientific">Byssothecium circinans</name>
    <dbReference type="NCBI Taxonomy" id="147558"/>
    <lineage>
        <taxon>Eukaryota</taxon>
        <taxon>Fungi</taxon>
        <taxon>Dikarya</taxon>
        <taxon>Ascomycota</taxon>
        <taxon>Pezizomycotina</taxon>
        <taxon>Dothideomycetes</taxon>
        <taxon>Pleosporomycetidae</taxon>
        <taxon>Pleosporales</taxon>
        <taxon>Massarineae</taxon>
        <taxon>Massarinaceae</taxon>
        <taxon>Byssothecium</taxon>
    </lineage>
</organism>
<dbReference type="AlphaFoldDB" id="A0A6A5T716"/>